<dbReference type="InterPro" id="IPR048324">
    <property type="entry name" value="ZSWIM1-3_RNaseH-like"/>
</dbReference>
<dbReference type="Proteomes" id="UP000694892">
    <property type="component" value="Chromosome 5L"/>
</dbReference>
<dbReference type="PROSITE" id="PS50016">
    <property type="entry name" value="ZF_PHD_2"/>
    <property type="match status" value="1"/>
</dbReference>
<dbReference type="EMBL" id="CM004474">
    <property type="protein sequence ID" value="OCT81634.1"/>
    <property type="molecule type" value="Genomic_DNA"/>
</dbReference>
<dbReference type="Pfam" id="PF15299">
    <property type="entry name" value="ALS2CR8"/>
    <property type="match status" value="1"/>
</dbReference>
<dbReference type="GO" id="GO:0003700">
    <property type="term" value="F:DNA-binding transcription factor activity"/>
    <property type="evidence" value="ECO:0007669"/>
    <property type="project" value="InterPro"/>
</dbReference>
<evidence type="ECO:0000256" key="1">
    <source>
        <dbReference type="ARBA" id="ARBA00022723"/>
    </source>
</evidence>
<keyword evidence="3" id="KW-0862">Zinc</keyword>
<dbReference type="AlphaFoldDB" id="A0A974HKR3"/>
<dbReference type="Pfam" id="PF21056">
    <property type="entry name" value="ZSWIM1-3_RNaseH-like"/>
    <property type="match status" value="1"/>
</dbReference>
<dbReference type="InterPro" id="IPR007527">
    <property type="entry name" value="Znf_SWIM"/>
</dbReference>
<feature type="domain" description="SWIM-type" evidence="6">
    <location>
        <begin position="496"/>
        <end position="530"/>
    </location>
</feature>
<dbReference type="InterPro" id="IPR011011">
    <property type="entry name" value="Znf_FYVE_PHD"/>
</dbReference>
<dbReference type="InterPro" id="IPR029309">
    <property type="entry name" value="CaRF"/>
</dbReference>
<dbReference type="CDD" id="cd15517">
    <property type="entry name" value="PHD_TCF19_like"/>
    <property type="match status" value="1"/>
</dbReference>
<dbReference type="SUPFAM" id="SSF57903">
    <property type="entry name" value="FYVE/PHD zinc finger"/>
    <property type="match status" value="1"/>
</dbReference>
<keyword evidence="2 4" id="KW-0863">Zinc-finger</keyword>
<dbReference type="PANTHER" id="PTHR47456:SF5">
    <property type="match status" value="1"/>
</dbReference>
<dbReference type="GO" id="GO:0008270">
    <property type="term" value="F:zinc ion binding"/>
    <property type="evidence" value="ECO:0007669"/>
    <property type="project" value="UniProtKB-KW"/>
</dbReference>
<feature type="domain" description="PHD-type" evidence="5">
    <location>
        <begin position="910"/>
        <end position="961"/>
    </location>
</feature>
<evidence type="ECO:0000313" key="8">
    <source>
        <dbReference type="Proteomes" id="UP000694892"/>
    </source>
</evidence>
<proteinExistence type="predicted"/>
<dbReference type="PROSITE" id="PS01359">
    <property type="entry name" value="ZF_PHD_1"/>
    <property type="match status" value="1"/>
</dbReference>
<dbReference type="Gene3D" id="3.30.40.10">
    <property type="entry name" value="Zinc/RING finger domain, C3HC4 (zinc finger)"/>
    <property type="match status" value="1"/>
</dbReference>
<dbReference type="InterPro" id="IPR019787">
    <property type="entry name" value="Znf_PHD-finger"/>
</dbReference>
<evidence type="ECO:0000256" key="3">
    <source>
        <dbReference type="ARBA" id="ARBA00022833"/>
    </source>
</evidence>
<dbReference type="InterPro" id="IPR013083">
    <property type="entry name" value="Znf_RING/FYVE/PHD"/>
</dbReference>
<organism evidence="7 8">
    <name type="scientific">Xenopus laevis</name>
    <name type="common">African clawed frog</name>
    <dbReference type="NCBI Taxonomy" id="8355"/>
    <lineage>
        <taxon>Eukaryota</taxon>
        <taxon>Metazoa</taxon>
        <taxon>Chordata</taxon>
        <taxon>Craniata</taxon>
        <taxon>Vertebrata</taxon>
        <taxon>Euteleostomi</taxon>
        <taxon>Amphibia</taxon>
        <taxon>Batrachia</taxon>
        <taxon>Anura</taxon>
        <taxon>Pipoidea</taxon>
        <taxon>Pipidae</taxon>
        <taxon>Xenopodinae</taxon>
        <taxon>Xenopus</taxon>
        <taxon>Xenopus</taxon>
    </lineage>
</organism>
<gene>
    <name evidence="7" type="ORF">XELAEV_18028457mg</name>
</gene>
<keyword evidence="1" id="KW-0479">Metal-binding</keyword>
<dbReference type="Gene3D" id="3.40.395.10">
    <property type="entry name" value="Adenoviral Proteinase, Chain A"/>
    <property type="match status" value="1"/>
</dbReference>
<evidence type="ECO:0000259" key="6">
    <source>
        <dbReference type="PROSITE" id="PS50966"/>
    </source>
</evidence>
<evidence type="ECO:0008006" key="9">
    <source>
        <dbReference type="Google" id="ProtNLM"/>
    </source>
</evidence>
<evidence type="ECO:0000313" key="7">
    <source>
        <dbReference type="EMBL" id="OCT81634.1"/>
    </source>
</evidence>
<reference evidence="8" key="1">
    <citation type="journal article" date="2016" name="Nature">
        <title>Genome evolution in the allotetraploid frog Xenopus laevis.</title>
        <authorList>
            <person name="Session A.M."/>
            <person name="Uno Y."/>
            <person name="Kwon T."/>
            <person name="Chapman J.A."/>
            <person name="Toyoda A."/>
            <person name="Takahashi S."/>
            <person name="Fukui A."/>
            <person name="Hikosaka A."/>
            <person name="Suzuki A."/>
            <person name="Kondo M."/>
            <person name="van Heeringen S.J."/>
            <person name="Quigley I."/>
            <person name="Heinz S."/>
            <person name="Ogino H."/>
            <person name="Ochi H."/>
            <person name="Hellsten U."/>
            <person name="Lyons J.B."/>
            <person name="Simakov O."/>
            <person name="Putnam N."/>
            <person name="Stites J."/>
            <person name="Kuroki Y."/>
            <person name="Tanaka T."/>
            <person name="Michiue T."/>
            <person name="Watanabe M."/>
            <person name="Bogdanovic O."/>
            <person name="Lister R."/>
            <person name="Georgiou G."/>
            <person name="Paranjpe S.S."/>
            <person name="van Kruijsbergen I."/>
            <person name="Shu S."/>
            <person name="Carlson J."/>
            <person name="Kinoshita T."/>
            <person name="Ohta Y."/>
            <person name="Mawaribuchi S."/>
            <person name="Jenkins J."/>
            <person name="Grimwood J."/>
            <person name="Schmutz J."/>
            <person name="Mitros T."/>
            <person name="Mozaffari S.V."/>
            <person name="Suzuki Y."/>
            <person name="Haramoto Y."/>
            <person name="Yamamoto T.S."/>
            <person name="Takagi C."/>
            <person name="Heald R."/>
            <person name="Miller K."/>
            <person name="Haudenschild C."/>
            <person name="Kitzman J."/>
            <person name="Nakayama T."/>
            <person name="Izutsu Y."/>
            <person name="Robert J."/>
            <person name="Fortriede J."/>
            <person name="Burns K."/>
            <person name="Lotay V."/>
            <person name="Karimi K."/>
            <person name="Yasuoka Y."/>
            <person name="Dichmann D.S."/>
            <person name="Flajnik M.F."/>
            <person name="Houston D.W."/>
            <person name="Shendure J."/>
            <person name="DuPasquier L."/>
            <person name="Vize P.D."/>
            <person name="Zorn A.M."/>
            <person name="Ito M."/>
            <person name="Marcotte E.M."/>
            <person name="Wallingford J.B."/>
            <person name="Ito Y."/>
            <person name="Asashima M."/>
            <person name="Ueno N."/>
            <person name="Matsuda Y."/>
            <person name="Veenstra G.J."/>
            <person name="Fujiyama A."/>
            <person name="Harland R.M."/>
            <person name="Taira M."/>
            <person name="Rokhsar D.S."/>
        </authorList>
    </citation>
    <scope>NUCLEOTIDE SEQUENCE [LARGE SCALE GENOMIC DNA]</scope>
    <source>
        <strain evidence="8">J</strain>
    </source>
</reference>
<dbReference type="OMA" id="IQMERRI"/>
<dbReference type="PROSITE" id="PS50966">
    <property type="entry name" value="ZF_SWIM"/>
    <property type="match status" value="1"/>
</dbReference>
<dbReference type="InterPro" id="IPR001965">
    <property type="entry name" value="Znf_PHD"/>
</dbReference>
<dbReference type="SMART" id="SM00249">
    <property type="entry name" value="PHD"/>
    <property type="match status" value="1"/>
</dbReference>
<dbReference type="PANTHER" id="PTHR47456">
    <property type="entry name" value="PHD-TYPE DOMAIN-CONTAINING PROTEIN"/>
    <property type="match status" value="1"/>
</dbReference>
<protein>
    <recommendedName>
        <fullName evidence="9">SWIM-type domain-containing protein</fullName>
    </recommendedName>
</protein>
<name>A0A974HKR3_XENLA</name>
<dbReference type="InterPro" id="IPR019786">
    <property type="entry name" value="Zinc_finger_PHD-type_CS"/>
</dbReference>
<evidence type="ECO:0000259" key="5">
    <source>
        <dbReference type="PROSITE" id="PS50016"/>
    </source>
</evidence>
<accession>A0A974HKR3</accession>
<evidence type="ECO:0000256" key="4">
    <source>
        <dbReference type="PROSITE-ProRule" id="PRU00325"/>
    </source>
</evidence>
<evidence type="ECO:0000256" key="2">
    <source>
        <dbReference type="ARBA" id="ARBA00022771"/>
    </source>
</evidence>
<dbReference type="InterPro" id="IPR038765">
    <property type="entry name" value="Papain-like_cys_pep_sf"/>
</dbReference>
<sequence length="961" mass="112220">MDCTAKIFLYHLINYPSFQLEKDSKRNRKVTAQTLKNAFEQNIKDIGVHSYIIKFPKLSDHKNHATSGEFSICFLPYQLANLREKVDPRVKNKIVELYRSGVRKASEVKRHTDAYVRCELFPSGDLPEASRRRFYPTQKDISNLMCKDRYEGKNSVLDQQNVIDLVNNWKEEKTVNIFYRPHTNKVNGDFLYCYQTEWQQRLLQKYGKEVTLLDATYRTTRYALPLFFLCVRTNVCYAVVGAFIVQQETAVHIEEALQMFKTWNKKWNANHFMVDFCLEEINAVTKVFKDTKIILCDFHREKAWSEWLNKKVHGVQNVKKILQMIRNVAKATTMESHNEALLTLKKSQDWKKNETFRKWFSMKWMPEIKKWAHVYRNSSLHVRINTNNGLERQNEILKHNCLDGYKNCTLSEMINVLHCKFFPMLYKKYIQLNVQSSEHYRRYSKDIPSFLKSRPRDFVLHVMKRYCTALNKKDVTTVDDKDGIFKVKSESGDAEYLIHLNGPVPSCTCEDFTHFLLPCKHICCIFQHFSNWGWDRLNPSYTNNPLFVLDSECFSENLQIIEANSEDANIQDASSSTVQLSGEKLEYLPPRRKMKRTILVRHCAQGIKNLLDCIYLVKDEGYLVDLEKKIKEMVEEVSLHIPRDRGLPVLETPPKKARIEDLNPLPSRKYGKPKQLGFQRFGSKAEQQKMDVWKSVEVENIDMSVAPHTAENPNDTWVTINKIKLSNKDKDDISTDKWIDDNSINSSLHLISQNYPCIAGLIDTLILATSAVDGLSDDNVIQIHHLGNHWLVSQSNGKWVTIYDSLRFTGFPEILKTQILKLYAPLFVGENQILEVFFKCTQKQHGPNDCGLFAVANAVALAEGVELANIEFCQEEMRAHLIKCFESGHMAMFPHRPRRAKVLIKKIEMTKFCRCHMYRPKQNMIECSKCKMWFHFLCVNMQKDDKCVTTNRKFYCDNCQQ</sequence>
<dbReference type="SUPFAM" id="SSF54001">
    <property type="entry name" value="Cysteine proteinases"/>
    <property type="match status" value="1"/>
</dbReference>